<dbReference type="GO" id="GO:0070888">
    <property type="term" value="F:E-box binding"/>
    <property type="evidence" value="ECO:0007669"/>
    <property type="project" value="TreeGrafter"/>
</dbReference>
<dbReference type="Pfam" id="PF00010">
    <property type="entry name" value="HLH"/>
    <property type="match status" value="1"/>
</dbReference>
<dbReference type="GO" id="GO:0007423">
    <property type="term" value="P:sensory organ development"/>
    <property type="evidence" value="ECO:0007669"/>
    <property type="project" value="TreeGrafter"/>
</dbReference>
<dbReference type="GO" id="GO:0061564">
    <property type="term" value="P:axon development"/>
    <property type="evidence" value="ECO:0007669"/>
    <property type="project" value="TreeGrafter"/>
</dbReference>
<keyword evidence="3" id="KW-0524">Neurogenesis</keyword>
<dbReference type="PANTHER" id="PTHR19290">
    <property type="entry name" value="BASIC HELIX-LOOP-HELIX PROTEIN NEUROGENIN-RELATED"/>
    <property type="match status" value="1"/>
</dbReference>
<evidence type="ECO:0000256" key="7">
    <source>
        <dbReference type="ARBA" id="ARBA00023242"/>
    </source>
</evidence>
<evidence type="ECO:0000256" key="4">
    <source>
        <dbReference type="ARBA" id="ARBA00023015"/>
    </source>
</evidence>
<name>A0AAN8F335_TRICO</name>
<reference evidence="9 10" key="1">
    <citation type="submission" date="2019-10" db="EMBL/GenBank/DDBJ databases">
        <title>Assembly and Annotation for the nematode Trichostrongylus colubriformis.</title>
        <authorList>
            <person name="Martin J."/>
        </authorList>
    </citation>
    <scope>NUCLEOTIDE SEQUENCE [LARGE SCALE GENOMIC DNA]</scope>
    <source>
        <strain evidence="9">G859</strain>
        <tissue evidence="9">Whole worm</tissue>
    </source>
</reference>
<evidence type="ECO:0000313" key="9">
    <source>
        <dbReference type="EMBL" id="KAK5972486.1"/>
    </source>
</evidence>
<keyword evidence="10" id="KW-1185">Reference proteome</keyword>
<dbReference type="GO" id="GO:0045944">
    <property type="term" value="P:positive regulation of transcription by RNA polymerase II"/>
    <property type="evidence" value="ECO:0007669"/>
    <property type="project" value="TreeGrafter"/>
</dbReference>
<comment type="caution">
    <text evidence="9">The sequence shown here is derived from an EMBL/GenBank/DDBJ whole genome shotgun (WGS) entry which is preliminary data.</text>
</comment>
<keyword evidence="1" id="KW-0217">Developmental protein</keyword>
<dbReference type="InterPro" id="IPR050359">
    <property type="entry name" value="bHLH_transcription_factors"/>
</dbReference>
<evidence type="ECO:0000256" key="1">
    <source>
        <dbReference type="ARBA" id="ARBA00022473"/>
    </source>
</evidence>
<keyword evidence="4" id="KW-0805">Transcription regulation</keyword>
<dbReference type="SMART" id="SM00353">
    <property type="entry name" value="HLH"/>
    <property type="match status" value="1"/>
</dbReference>
<evidence type="ECO:0000313" key="10">
    <source>
        <dbReference type="Proteomes" id="UP001331761"/>
    </source>
</evidence>
<keyword evidence="6" id="KW-0804">Transcription</keyword>
<keyword evidence="5" id="KW-0238">DNA-binding</keyword>
<dbReference type="GO" id="GO:0005634">
    <property type="term" value="C:nucleus"/>
    <property type="evidence" value="ECO:0007669"/>
    <property type="project" value="TreeGrafter"/>
</dbReference>
<dbReference type="InterPro" id="IPR022575">
    <property type="entry name" value="NeuroD_DUF"/>
</dbReference>
<dbReference type="EMBL" id="WIXE01016602">
    <property type="protein sequence ID" value="KAK5972486.1"/>
    <property type="molecule type" value="Genomic_DNA"/>
</dbReference>
<dbReference type="Gene3D" id="4.10.280.10">
    <property type="entry name" value="Helix-loop-helix DNA-binding domain"/>
    <property type="match status" value="1"/>
</dbReference>
<evidence type="ECO:0000256" key="5">
    <source>
        <dbReference type="ARBA" id="ARBA00023125"/>
    </source>
</evidence>
<protein>
    <submittedName>
        <fullName evidence="9">Neurogenic differentiation factor 1</fullName>
    </submittedName>
</protein>
<dbReference type="InterPro" id="IPR036638">
    <property type="entry name" value="HLH_DNA-bd_sf"/>
</dbReference>
<gene>
    <name evidence="9" type="ORF">GCK32_002266</name>
</gene>
<sequence length="204" mass="23085">MDDPNPIRNLFISGVKQTPADAIDAIRCDQLSMRLRLPQNMTMTMTNDDSAKRKLRRMKANGRERQRMHGLNDALDVLREYIPITAQHQKLSKIETLRLARNYILALQRILQTGQPPTPLEYAHQLSIGLSQTTTNMLATLLQVHPRLLLGSGSAPPCLEAAFQPPSHFPHNSSYTDDCFPPAYPSDHPMYYPFPSFSGNVQFK</sequence>
<dbReference type="SUPFAM" id="SSF47459">
    <property type="entry name" value="HLH, helix-loop-helix DNA-binding domain"/>
    <property type="match status" value="1"/>
</dbReference>
<evidence type="ECO:0000256" key="2">
    <source>
        <dbReference type="ARBA" id="ARBA00022782"/>
    </source>
</evidence>
<accession>A0AAN8F335</accession>
<dbReference type="Proteomes" id="UP001331761">
    <property type="component" value="Unassembled WGS sequence"/>
</dbReference>
<dbReference type="AlphaFoldDB" id="A0AAN8F335"/>
<dbReference type="GO" id="GO:0046983">
    <property type="term" value="F:protein dimerization activity"/>
    <property type="evidence" value="ECO:0007669"/>
    <property type="project" value="InterPro"/>
</dbReference>
<dbReference type="GO" id="GO:0000981">
    <property type="term" value="F:DNA-binding transcription factor activity, RNA polymerase II-specific"/>
    <property type="evidence" value="ECO:0007669"/>
    <property type="project" value="TreeGrafter"/>
</dbReference>
<dbReference type="CDD" id="cd11427">
    <property type="entry name" value="bHLH_TS_NeuroD"/>
    <property type="match status" value="1"/>
</dbReference>
<evidence type="ECO:0000259" key="8">
    <source>
        <dbReference type="PROSITE" id="PS50888"/>
    </source>
</evidence>
<organism evidence="9 10">
    <name type="scientific">Trichostrongylus colubriformis</name>
    <name type="common">Black scour worm</name>
    <dbReference type="NCBI Taxonomy" id="6319"/>
    <lineage>
        <taxon>Eukaryota</taxon>
        <taxon>Metazoa</taxon>
        <taxon>Ecdysozoa</taxon>
        <taxon>Nematoda</taxon>
        <taxon>Chromadorea</taxon>
        <taxon>Rhabditida</taxon>
        <taxon>Rhabditina</taxon>
        <taxon>Rhabditomorpha</taxon>
        <taxon>Strongyloidea</taxon>
        <taxon>Trichostrongylidae</taxon>
        <taxon>Trichostrongylus</taxon>
    </lineage>
</organism>
<dbReference type="InterPro" id="IPR011598">
    <property type="entry name" value="bHLH_dom"/>
</dbReference>
<feature type="domain" description="BHLH" evidence="8">
    <location>
        <begin position="55"/>
        <end position="107"/>
    </location>
</feature>
<dbReference type="PROSITE" id="PS50888">
    <property type="entry name" value="BHLH"/>
    <property type="match status" value="1"/>
</dbReference>
<keyword evidence="2" id="KW-0221">Differentiation</keyword>
<dbReference type="PANTHER" id="PTHR19290:SF134">
    <property type="entry name" value="NEUROGENIC DIFFERENTIATION FACTOR 1"/>
    <property type="match status" value="1"/>
</dbReference>
<keyword evidence="7" id="KW-0539">Nucleus</keyword>
<proteinExistence type="predicted"/>
<evidence type="ECO:0000256" key="6">
    <source>
        <dbReference type="ARBA" id="ARBA00023163"/>
    </source>
</evidence>
<evidence type="ECO:0000256" key="3">
    <source>
        <dbReference type="ARBA" id="ARBA00022902"/>
    </source>
</evidence>
<dbReference type="Pfam" id="PF12533">
    <property type="entry name" value="Neuro_bHLH"/>
    <property type="match status" value="1"/>
</dbReference>